<sequence>MRDKNPYSFETIIPNKVYIAAAYLTNQPLYQLHNITLSHDWLESQNNNENHNHNTNNRNNDINIIINNENNNHNNTNDNNDNNIIINNEGNNHNANVNNDINIMNNNNANTVANIDNWDETVNDEPINPIDEETLLLDEFTAIKFAPGKSQRGLSKLLKDTAEEVKKGNYPLQQQLRSIVNVFINKTEISAQEIAYHLLGMPLSVSSRQCIYINTSPANERCHLIKSRIELQKILENYPNSIDITEAGIVEHYTNRPDKMETWCLADFASKCQYSKTLRKNNSNQEVDDADDDNAELYELLEVGKKKSLKLKNNDGYIYERKSFKIIKYRNYSVLQDEDTIEQEINDALQDVQDDLNDPTNDVDNNNNPNNKSKRVEGLAIYEIEEAEADIETIPII</sequence>
<accession>A0AAJ7BY02</accession>
<dbReference type="KEGG" id="ccin:107268615"/>
<organism evidence="2 3">
    <name type="scientific">Cephus cinctus</name>
    <name type="common">Wheat stem sawfly</name>
    <dbReference type="NCBI Taxonomy" id="211228"/>
    <lineage>
        <taxon>Eukaryota</taxon>
        <taxon>Metazoa</taxon>
        <taxon>Ecdysozoa</taxon>
        <taxon>Arthropoda</taxon>
        <taxon>Hexapoda</taxon>
        <taxon>Insecta</taxon>
        <taxon>Pterygota</taxon>
        <taxon>Neoptera</taxon>
        <taxon>Endopterygota</taxon>
        <taxon>Hymenoptera</taxon>
        <taxon>Cephoidea</taxon>
        <taxon>Cephidae</taxon>
        <taxon>Cephus</taxon>
    </lineage>
</organism>
<reference evidence="3" key="1">
    <citation type="submission" date="2025-08" db="UniProtKB">
        <authorList>
            <consortium name="RefSeq"/>
        </authorList>
    </citation>
    <scope>IDENTIFICATION</scope>
</reference>
<dbReference type="PANTHER" id="PTHR47642">
    <property type="entry name" value="ATP-DEPENDENT DNA HELICASE"/>
    <property type="match status" value="1"/>
</dbReference>
<evidence type="ECO:0000313" key="3">
    <source>
        <dbReference type="RefSeq" id="XP_015597058.1"/>
    </source>
</evidence>
<evidence type="ECO:0000256" key="1">
    <source>
        <dbReference type="SAM" id="MobiDB-lite"/>
    </source>
</evidence>
<feature type="compositionally biased region" description="Low complexity" evidence="1">
    <location>
        <begin position="358"/>
        <end position="371"/>
    </location>
</feature>
<gene>
    <name evidence="3" type="primary">LOC107268615</name>
</gene>
<protein>
    <submittedName>
        <fullName evidence="3">Uncharacterized protein DDB_G0289917</fullName>
    </submittedName>
</protein>
<dbReference type="AlphaFoldDB" id="A0AAJ7BY02"/>
<name>A0AAJ7BY02_CEPCN</name>
<keyword evidence="2" id="KW-1185">Reference proteome</keyword>
<dbReference type="Proteomes" id="UP000694920">
    <property type="component" value="Unplaced"/>
</dbReference>
<dbReference type="InterPro" id="IPR051055">
    <property type="entry name" value="PIF1_helicase"/>
</dbReference>
<evidence type="ECO:0000313" key="2">
    <source>
        <dbReference type="Proteomes" id="UP000694920"/>
    </source>
</evidence>
<dbReference type="GeneID" id="107268615"/>
<feature type="region of interest" description="Disordered" evidence="1">
    <location>
        <begin position="353"/>
        <end position="374"/>
    </location>
</feature>
<dbReference type="RefSeq" id="XP_015597058.1">
    <property type="nucleotide sequence ID" value="XM_015741572.1"/>
</dbReference>
<dbReference type="PANTHER" id="PTHR47642:SF5">
    <property type="entry name" value="ATP-DEPENDENT DNA HELICASE"/>
    <property type="match status" value="1"/>
</dbReference>
<proteinExistence type="predicted"/>